<keyword evidence="11" id="KW-1185">Reference proteome</keyword>
<evidence type="ECO:0000256" key="2">
    <source>
        <dbReference type="ARBA" id="ARBA00022527"/>
    </source>
</evidence>
<dbReference type="OrthoDB" id="1043025at2759"/>
<dbReference type="GO" id="GO:0038066">
    <property type="term" value="P:p38MAPK cascade"/>
    <property type="evidence" value="ECO:0007669"/>
    <property type="project" value="TreeGrafter"/>
</dbReference>
<evidence type="ECO:0000256" key="4">
    <source>
        <dbReference type="ARBA" id="ARBA00022741"/>
    </source>
</evidence>
<dbReference type="STRING" id="4999.A0A1Y1UBH3"/>
<feature type="region of interest" description="Disordered" evidence="8">
    <location>
        <begin position="1"/>
        <end position="114"/>
    </location>
</feature>
<dbReference type="Pfam" id="PF00069">
    <property type="entry name" value="Pkinase"/>
    <property type="match status" value="1"/>
</dbReference>
<accession>A0A1Y1UBH3</accession>
<gene>
    <name evidence="10" type="ORF">BD324DRAFT_609596</name>
</gene>
<dbReference type="RefSeq" id="XP_021869559.1">
    <property type="nucleotide sequence ID" value="XM_022014161.1"/>
</dbReference>
<dbReference type="PROSITE" id="PS00108">
    <property type="entry name" value="PROTEIN_KINASE_ST"/>
    <property type="match status" value="1"/>
</dbReference>
<dbReference type="InterPro" id="IPR011009">
    <property type="entry name" value="Kinase-like_dom_sf"/>
</dbReference>
<dbReference type="PANTHER" id="PTHR48016:SF32">
    <property type="entry name" value="MITOGEN-ACTIVATED PROTEIN KINASE KINASE KINASE 4"/>
    <property type="match status" value="1"/>
</dbReference>
<dbReference type="FunCoup" id="A0A1Y1UBH3">
    <property type="interactions" value="374"/>
</dbReference>
<evidence type="ECO:0000313" key="11">
    <source>
        <dbReference type="Proteomes" id="UP000193218"/>
    </source>
</evidence>
<feature type="compositionally biased region" description="Pro residues" evidence="8">
    <location>
        <begin position="1403"/>
        <end position="1414"/>
    </location>
</feature>
<feature type="domain" description="Protein kinase" evidence="9">
    <location>
        <begin position="1055"/>
        <end position="1333"/>
    </location>
</feature>
<dbReference type="InterPro" id="IPR008271">
    <property type="entry name" value="Ser/Thr_kinase_AS"/>
</dbReference>
<dbReference type="InParanoid" id="A0A1Y1UBH3"/>
<dbReference type="GO" id="GO:0004674">
    <property type="term" value="F:protein serine/threonine kinase activity"/>
    <property type="evidence" value="ECO:0007669"/>
    <property type="project" value="UniProtKB-KW"/>
</dbReference>
<evidence type="ECO:0000256" key="5">
    <source>
        <dbReference type="ARBA" id="ARBA00022777"/>
    </source>
</evidence>
<dbReference type="InterPro" id="IPR000719">
    <property type="entry name" value="Prot_kinase_dom"/>
</dbReference>
<evidence type="ECO:0000256" key="1">
    <source>
        <dbReference type="ARBA" id="ARBA00006529"/>
    </source>
</evidence>
<sequence>MTAAVPKLVRASSSNRTNGVTNPSSSYRDWRNRQALRRNPSSRSSATSSAAPSREEVAPSYPRRGYVDSMDPDIHSDGRDRYNHFDDWSSDDEETQHPGPRPAATAPKIDTSIANPPLPSTLPSVPSLISPAPPPPDALDSSTVHDRKGWQSFLASVLGGDVLQGESVRIGEERGVDEAFRQDLGRSLWWQIRAKLRRRTEEDERRRTQERRSRLEDRVLEEIDSFVVKSGSEASTVDPTADERTQESEIGALDQVNYALQKLSLIESLYPNTHAFREAKALYRADHFQAKVEVITSWSTIVTALQAQLAILQKWTGTDDLDVTRPNTTKEKALVGKSRYHPSDGQTTTAAGDQAADDSTFLERIMKEDSLKRTFSKRIFRDLDSLVLNAKETVILHSDMFEAVHLPDFTYELVRLISFPCKLIIEILKVRLDAAKKLSDPNLMVIDDMIDSFRSILEIAVDNRSQYDDLTAPDEAKRWKIPACLPPEYDQVLLDGLRTFFRLLQFKLRKHDHRMALLEVEVLEMHLEFLHTIAQSIPGGDLVVVESFCSLTNRLLGRTCHSFERQLHIPAPITDIHSQRAVTDLRMQRNPITAEERKIMSPGAMLSWYSKMLDAVRMRYRKLQRFARKLATRYDNSADYSLEPEDVIDFFDVMQETGHILIHSAEIPQGTYILADGFLKNEPEQVKLLLQRSFLFSDSHRVISRRPSDNAGLEHEDAAEEDALDLARYLLVVSTMQPFMWTGVVMVFQDKFEYTDLEVEQDRIRLIADGPAQRLSLCKRVFMDALSDEDDEPLFGIDCLVEARAHLPRIQRQLEKIAKSSYHLSELFIESAVHVREKLGNAADSQDMMESWFQFASEHGIRHASHAEPVMRAQFVRLLMRLAIAWCSFICDSCDPTQRKTFRWTVMALRTTFSVTDGDNILQLDREEFELLKKSVAALISLLISHFDILGARGTMEAKRESEKAEAMRRIQRASESIEDLIVPRGSSPSGERLTERSLRLTQEDRLRLIAELEAAREGMKGEQHLVGQVLDEQVSEDRALVFLATSKSNIALRWQQGQYIGGGANGSVYIGFNLDSGAVMAVKEIRVQDFSNSPVLYKQIKDESDVMSMLNHANIVEYYGIEVHRDRVFIFQEYCEDGSLADQLAHGRIDSEEIIIWYAYQMLQGLQYLHGKGIEHRDVKPENILMTRTALKFVDFGAAKVVVKGNRTMAKTRALKTKAPGDGPGVMNSFAGTPMYMAPEVIRATERAGKLGSADIWSTGCVLLELATGRKPWSNLDNEWAIMFHIGIATQHPPLPERGELSDAGISFIERCLMLDASERPTASELLEDPWLQPVYDQFEQEQEAMDGISATVPSGTSTMVDEPTANEMYVKHLAHIAEMAEEGSNTPGDVMTPFSVTPDTTSPPPPETDPEP</sequence>
<feature type="binding site" evidence="7">
    <location>
        <position position="1084"/>
    </location>
    <ligand>
        <name>ATP</name>
        <dbReference type="ChEBI" id="CHEBI:30616"/>
    </ligand>
</feature>
<dbReference type="InterPro" id="IPR017441">
    <property type="entry name" value="Protein_kinase_ATP_BS"/>
</dbReference>
<evidence type="ECO:0000313" key="10">
    <source>
        <dbReference type="EMBL" id="ORX35369.1"/>
    </source>
</evidence>
<name>A0A1Y1UBH3_9TREE</name>
<evidence type="ECO:0000256" key="7">
    <source>
        <dbReference type="PROSITE-ProRule" id="PRU10141"/>
    </source>
</evidence>
<keyword evidence="5" id="KW-0418">Kinase</keyword>
<evidence type="ECO:0000256" key="8">
    <source>
        <dbReference type="SAM" id="MobiDB-lite"/>
    </source>
</evidence>
<keyword evidence="6 7" id="KW-0067">ATP-binding</keyword>
<feature type="compositionally biased region" description="Polar residues" evidence="8">
    <location>
        <begin position="11"/>
        <end position="27"/>
    </location>
</feature>
<protein>
    <recommendedName>
        <fullName evidence="9">Protein kinase domain-containing protein</fullName>
    </recommendedName>
</protein>
<dbReference type="PROSITE" id="PS50011">
    <property type="entry name" value="PROTEIN_KINASE_DOM"/>
    <property type="match status" value="1"/>
</dbReference>
<evidence type="ECO:0000256" key="3">
    <source>
        <dbReference type="ARBA" id="ARBA00022679"/>
    </source>
</evidence>
<dbReference type="PROSITE" id="PS00107">
    <property type="entry name" value="PROTEIN_KINASE_ATP"/>
    <property type="match status" value="1"/>
</dbReference>
<feature type="region of interest" description="Disordered" evidence="8">
    <location>
        <begin position="1383"/>
        <end position="1414"/>
    </location>
</feature>
<feature type="compositionally biased region" description="Basic and acidic residues" evidence="8">
    <location>
        <begin position="72"/>
        <end position="87"/>
    </location>
</feature>
<comment type="caution">
    <text evidence="10">The sequence shown here is derived from an EMBL/GenBank/DDBJ whole genome shotgun (WGS) entry which is preliminary data.</text>
</comment>
<keyword evidence="4 7" id="KW-0547">Nucleotide-binding</keyword>
<keyword evidence="3" id="KW-0808">Transferase</keyword>
<dbReference type="Gene3D" id="1.10.510.10">
    <property type="entry name" value="Transferase(Phosphotransferase) domain 1"/>
    <property type="match status" value="1"/>
</dbReference>
<proteinExistence type="inferred from homology"/>
<dbReference type="SUPFAM" id="SSF56112">
    <property type="entry name" value="Protein kinase-like (PK-like)"/>
    <property type="match status" value="1"/>
</dbReference>
<evidence type="ECO:0000256" key="6">
    <source>
        <dbReference type="ARBA" id="ARBA00022840"/>
    </source>
</evidence>
<organism evidence="10 11">
    <name type="scientific">Kockovaella imperatae</name>
    <dbReference type="NCBI Taxonomy" id="4999"/>
    <lineage>
        <taxon>Eukaryota</taxon>
        <taxon>Fungi</taxon>
        <taxon>Dikarya</taxon>
        <taxon>Basidiomycota</taxon>
        <taxon>Agaricomycotina</taxon>
        <taxon>Tremellomycetes</taxon>
        <taxon>Tremellales</taxon>
        <taxon>Cuniculitremaceae</taxon>
        <taxon>Kockovaella</taxon>
    </lineage>
</organism>
<comment type="similarity">
    <text evidence="1">Belongs to the protein kinase superfamily. STE Ser/Thr protein kinase family. MAP kinase kinase kinase subfamily.</text>
</comment>
<keyword evidence="2" id="KW-0723">Serine/threonine-protein kinase</keyword>
<dbReference type="GeneID" id="33555969"/>
<dbReference type="PANTHER" id="PTHR48016">
    <property type="entry name" value="MAP KINASE KINASE KINASE SSK2-RELATED-RELATED"/>
    <property type="match status" value="1"/>
</dbReference>
<dbReference type="Proteomes" id="UP000193218">
    <property type="component" value="Unassembled WGS sequence"/>
</dbReference>
<dbReference type="SMART" id="SM00220">
    <property type="entry name" value="S_TKc"/>
    <property type="match status" value="1"/>
</dbReference>
<feature type="compositionally biased region" description="Low complexity" evidence="8">
    <location>
        <begin position="37"/>
        <end position="52"/>
    </location>
</feature>
<dbReference type="EMBL" id="NBSH01000011">
    <property type="protein sequence ID" value="ORX35369.1"/>
    <property type="molecule type" value="Genomic_DNA"/>
</dbReference>
<dbReference type="InterPro" id="IPR050538">
    <property type="entry name" value="MAP_kinase_kinase_kinase"/>
</dbReference>
<reference evidence="10 11" key="1">
    <citation type="submission" date="2017-03" db="EMBL/GenBank/DDBJ databases">
        <title>Widespread Adenine N6-methylation of Active Genes in Fungi.</title>
        <authorList>
            <consortium name="DOE Joint Genome Institute"/>
            <person name="Mondo S.J."/>
            <person name="Dannebaum R.O."/>
            <person name="Kuo R.C."/>
            <person name="Louie K.B."/>
            <person name="Bewick A.J."/>
            <person name="Labutti K."/>
            <person name="Haridas S."/>
            <person name="Kuo A."/>
            <person name="Salamov A."/>
            <person name="Ahrendt S.R."/>
            <person name="Lau R."/>
            <person name="Bowen B.P."/>
            <person name="Lipzen A."/>
            <person name="Sullivan W."/>
            <person name="Andreopoulos W.B."/>
            <person name="Clum A."/>
            <person name="Lindquist E."/>
            <person name="Daum C."/>
            <person name="Northen T.R."/>
            <person name="Ramamoorthy G."/>
            <person name="Schmitz R.J."/>
            <person name="Gryganskyi A."/>
            <person name="Culley D."/>
            <person name="Magnuson J."/>
            <person name="James T.Y."/>
            <person name="O'Malley M.A."/>
            <person name="Stajich J.E."/>
            <person name="Spatafora J.W."/>
            <person name="Visel A."/>
            <person name="Grigoriev I.V."/>
        </authorList>
    </citation>
    <scope>NUCLEOTIDE SEQUENCE [LARGE SCALE GENOMIC DNA]</scope>
    <source>
        <strain evidence="10 11">NRRL Y-17943</strain>
    </source>
</reference>
<dbReference type="GO" id="GO:0005524">
    <property type="term" value="F:ATP binding"/>
    <property type="evidence" value="ECO:0007669"/>
    <property type="project" value="UniProtKB-UniRule"/>
</dbReference>
<evidence type="ECO:0000259" key="9">
    <source>
        <dbReference type="PROSITE" id="PS50011"/>
    </source>
</evidence>